<dbReference type="SUPFAM" id="SSF55073">
    <property type="entry name" value="Nucleotide cyclase"/>
    <property type="match status" value="1"/>
</dbReference>
<evidence type="ECO:0000259" key="9">
    <source>
        <dbReference type="PROSITE" id="PS50887"/>
    </source>
</evidence>
<dbReference type="NCBIfam" id="TIGR00254">
    <property type="entry name" value="GGDEF"/>
    <property type="match status" value="1"/>
</dbReference>
<dbReference type="InterPro" id="IPR050469">
    <property type="entry name" value="Diguanylate_Cyclase"/>
</dbReference>
<dbReference type="EMBL" id="JMGO02000002">
    <property type="protein sequence ID" value="KXU81860.1"/>
    <property type="molecule type" value="Genomic_DNA"/>
</dbReference>
<dbReference type="Pfam" id="PF02743">
    <property type="entry name" value="dCache_1"/>
    <property type="match status" value="1"/>
</dbReference>
<evidence type="ECO:0000256" key="2">
    <source>
        <dbReference type="ARBA" id="ARBA00004651"/>
    </source>
</evidence>
<sequence>MTSPTVKTRPKHGFILRYLLLLSLPLLLMTASSFYLFAIKQQNVVRDRMEFFSSSTAQQWDNALSSVEEQLNILAADLAAYDGMLPPEMKARHNSVWQQLSRSGSLLKGLYYVQRDNSLVNFNHLATPSTQTMAKQQWYQAAIHTPGINTWSAPYLDSVQHIPVITLSRAVLNPSGKVVAVVGIDVDLAKVSDRIGRMLQGGKQMAYLLYDRQHQLIIAHSNPLLNVTPLDDPWLSRIKGQNGTLETRENELIAYYTLTNNPSWQVITVFPFSNSFVIKELLPTMMVGLILSLAMFILVAIIFHQRLENTISMLVQVVRLLRVTPPGQPIAIPCIPGIEELGDEITLISDQMQAESEKAQRDALTGLYNRRYMDGLLARLHQEHVPYVLAIIDIDNFKQINDEYGHPIGDAVLRRTAAIGRQLLEEQATLCRFGGEEMVAIFEQGELAQAHQLMEAWRQAMVDQEWREPPLEVRFSGGLAEALDAPPAQVLAQADAALYRAKQEGKNRLYLA</sequence>
<dbReference type="SMART" id="SM00267">
    <property type="entry name" value="GGDEF"/>
    <property type="match status" value="1"/>
</dbReference>
<name>A0A175VMV0_AEREN</name>
<keyword evidence="4" id="KW-1003">Cell membrane</keyword>
<dbReference type="InterPro" id="IPR043128">
    <property type="entry name" value="Rev_trsase/Diguanyl_cyclase"/>
</dbReference>
<proteinExistence type="predicted"/>
<evidence type="ECO:0000256" key="5">
    <source>
        <dbReference type="ARBA" id="ARBA00022692"/>
    </source>
</evidence>
<protein>
    <recommendedName>
        <fullName evidence="3">diguanylate cyclase</fullName>
        <ecNumber evidence="3">2.7.7.65</ecNumber>
    </recommendedName>
</protein>
<evidence type="ECO:0000256" key="4">
    <source>
        <dbReference type="ARBA" id="ARBA00022475"/>
    </source>
</evidence>
<keyword evidence="6 8" id="KW-1133">Transmembrane helix</keyword>
<dbReference type="Pfam" id="PF00990">
    <property type="entry name" value="GGDEF"/>
    <property type="match status" value="1"/>
</dbReference>
<dbReference type="GO" id="GO:1902201">
    <property type="term" value="P:negative regulation of bacterial-type flagellum-dependent cell motility"/>
    <property type="evidence" value="ECO:0007669"/>
    <property type="project" value="TreeGrafter"/>
</dbReference>
<accession>A0A175VMV0</accession>
<dbReference type="PANTHER" id="PTHR45138">
    <property type="entry name" value="REGULATORY COMPONENTS OF SENSORY TRANSDUCTION SYSTEM"/>
    <property type="match status" value="1"/>
</dbReference>
<dbReference type="CDD" id="cd18773">
    <property type="entry name" value="PDC1_HK_sensor"/>
    <property type="match status" value="1"/>
</dbReference>
<dbReference type="CDD" id="cd01949">
    <property type="entry name" value="GGDEF"/>
    <property type="match status" value="1"/>
</dbReference>
<evidence type="ECO:0000256" key="3">
    <source>
        <dbReference type="ARBA" id="ARBA00012528"/>
    </source>
</evidence>
<dbReference type="Gene3D" id="3.30.70.270">
    <property type="match status" value="1"/>
</dbReference>
<dbReference type="AlphaFoldDB" id="A0A175VMV0"/>
<evidence type="ECO:0000256" key="8">
    <source>
        <dbReference type="SAM" id="Phobius"/>
    </source>
</evidence>
<reference evidence="10 11" key="1">
    <citation type="submission" date="2016-02" db="EMBL/GenBank/DDBJ databases">
        <title>Draft genome sequence of Aeromonas trota strain 1999lcr isolated from cerebrospinal fluid (CSF).</title>
        <authorList>
            <person name="Dallagassa C.B."/>
            <person name="Prediger K.C."/>
            <person name="Weiss V.A."/>
            <person name="Assis F.E."/>
            <person name="Baura V."/>
            <person name="Cruz L.M."/>
            <person name="Souza E.M."/>
            <person name="Pedrosa F.O."/>
            <person name="Fadel-Picheth C.M."/>
        </authorList>
    </citation>
    <scope>NUCLEOTIDE SEQUENCE [LARGE SCALE GENOMIC DNA]</scope>
    <source>
        <strain evidence="10 11">1999lcr</strain>
    </source>
</reference>
<keyword evidence="5 8" id="KW-0812">Transmembrane</keyword>
<dbReference type="Gene3D" id="3.30.450.20">
    <property type="entry name" value="PAS domain"/>
    <property type="match status" value="2"/>
</dbReference>
<comment type="subcellular location">
    <subcellularLocation>
        <location evidence="2">Cell membrane</location>
        <topology evidence="2">Multi-pass membrane protein</topology>
    </subcellularLocation>
</comment>
<dbReference type="PANTHER" id="PTHR45138:SF24">
    <property type="entry name" value="DIGUANYLATE CYCLASE DGCC-RELATED"/>
    <property type="match status" value="1"/>
</dbReference>
<evidence type="ECO:0000256" key="1">
    <source>
        <dbReference type="ARBA" id="ARBA00001946"/>
    </source>
</evidence>
<dbReference type="OrthoDB" id="5918979at2"/>
<evidence type="ECO:0000256" key="6">
    <source>
        <dbReference type="ARBA" id="ARBA00022989"/>
    </source>
</evidence>
<dbReference type="GO" id="GO:0052621">
    <property type="term" value="F:diguanylate cyclase activity"/>
    <property type="evidence" value="ECO:0007669"/>
    <property type="project" value="UniProtKB-EC"/>
</dbReference>
<evidence type="ECO:0000256" key="7">
    <source>
        <dbReference type="ARBA" id="ARBA00023136"/>
    </source>
</evidence>
<evidence type="ECO:0000313" key="11">
    <source>
        <dbReference type="Proteomes" id="UP000078435"/>
    </source>
</evidence>
<dbReference type="InterPro" id="IPR000160">
    <property type="entry name" value="GGDEF_dom"/>
</dbReference>
<gene>
    <name evidence="10" type="ORF">LCR_09250</name>
</gene>
<dbReference type="FunFam" id="3.30.70.270:FF:000001">
    <property type="entry name" value="Diguanylate cyclase domain protein"/>
    <property type="match status" value="1"/>
</dbReference>
<comment type="caution">
    <text evidence="10">The sequence shown here is derived from an EMBL/GenBank/DDBJ whole genome shotgun (WGS) entry which is preliminary data.</text>
</comment>
<dbReference type="EC" id="2.7.7.65" evidence="3"/>
<evidence type="ECO:0000313" key="10">
    <source>
        <dbReference type="EMBL" id="KXU81860.1"/>
    </source>
</evidence>
<dbReference type="GO" id="GO:0005886">
    <property type="term" value="C:plasma membrane"/>
    <property type="evidence" value="ECO:0007669"/>
    <property type="project" value="UniProtKB-SubCell"/>
</dbReference>
<keyword evidence="7 8" id="KW-0472">Membrane</keyword>
<dbReference type="InterPro" id="IPR033479">
    <property type="entry name" value="dCache_1"/>
</dbReference>
<feature type="domain" description="GGDEF" evidence="9">
    <location>
        <begin position="385"/>
        <end position="512"/>
    </location>
</feature>
<dbReference type="RefSeq" id="WP_061475621.1">
    <property type="nucleotide sequence ID" value="NZ_JMGO02000002.1"/>
</dbReference>
<comment type="cofactor">
    <cofactor evidence="1">
        <name>Mg(2+)</name>
        <dbReference type="ChEBI" id="CHEBI:18420"/>
    </cofactor>
</comment>
<feature type="transmembrane region" description="Helical" evidence="8">
    <location>
        <begin position="281"/>
        <end position="303"/>
    </location>
</feature>
<dbReference type="Proteomes" id="UP000078435">
    <property type="component" value="Unassembled WGS sequence"/>
</dbReference>
<dbReference type="STRING" id="29489.VL01_10875"/>
<dbReference type="InterPro" id="IPR029787">
    <property type="entry name" value="Nucleotide_cyclase"/>
</dbReference>
<dbReference type="PROSITE" id="PS50887">
    <property type="entry name" value="GGDEF"/>
    <property type="match status" value="1"/>
</dbReference>
<dbReference type="GO" id="GO:0043709">
    <property type="term" value="P:cell adhesion involved in single-species biofilm formation"/>
    <property type="evidence" value="ECO:0007669"/>
    <property type="project" value="TreeGrafter"/>
</dbReference>
<organism evidence="10 11">
    <name type="scientific">Aeromonas enteropelogenes</name>
    <name type="common">Aeromonas trota</name>
    <dbReference type="NCBI Taxonomy" id="29489"/>
    <lineage>
        <taxon>Bacteria</taxon>
        <taxon>Pseudomonadati</taxon>
        <taxon>Pseudomonadota</taxon>
        <taxon>Gammaproteobacteria</taxon>
        <taxon>Aeromonadales</taxon>
        <taxon>Aeromonadaceae</taxon>
        <taxon>Aeromonas</taxon>
    </lineage>
</organism>